<reference evidence="1 2" key="1">
    <citation type="submission" date="2015-11" db="EMBL/GenBank/DDBJ databases">
        <title>Draft Genome Sequence of the Type Strain Trueperella bernardiae LCDC 89-0504T, Isolated from Blood Culture.</title>
        <authorList>
            <person name="Bernier A.-M."/>
            <person name="Bernard K."/>
        </authorList>
    </citation>
    <scope>NUCLEOTIDE SEQUENCE [LARGE SCALE GENOMIC DNA]</scope>
    <source>
        <strain evidence="1 2">LCDC 89-0504</strain>
    </source>
</reference>
<evidence type="ECO:0000313" key="1">
    <source>
        <dbReference type="EMBL" id="KTF03384.1"/>
    </source>
</evidence>
<dbReference type="Proteomes" id="UP000054404">
    <property type="component" value="Unassembled WGS sequence"/>
</dbReference>
<sequence length="210" mass="22979">MGRLPQERGVSSVSAHHFSFETDQDWWSRIGLGYSGVKPGTRFGNRVRASLLKILREHPPVAFAGGDNGATLSLDDFAALIEAAAADAVRAGEEGERITAETLREEGSARVEQAYAMPDADSLITEGRWAGLTKGEAFAWCWALFEYEPHGFVHPNSQVRVESRAKLAQGELPSVFGYPERAKELKASGLDPRKFREHQAALGARSFGYS</sequence>
<comment type="caution">
    <text evidence="1">The sequence shown here is derived from an EMBL/GenBank/DDBJ whole genome shotgun (WGS) entry which is preliminary data.</text>
</comment>
<accession>A0A0W1KH43</accession>
<dbReference type="PATRIC" id="fig|59561.3.peg.1741"/>
<evidence type="ECO:0000313" key="2">
    <source>
        <dbReference type="Proteomes" id="UP000054404"/>
    </source>
</evidence>
<gene>
    <name evidence="1" type="ORF">AQZ59_01755</name>
</gene>
<dbReference type="EMBL" id="LNIZ01000012">
    <property type="protein sequence ID" value="KTF03384.1"/>
    <property type="molecule type" value="Genomic_DNA"/>
</dbReference>
<protein>
    <submittedName>
        <fullName evidence="1">Uncharacterized protein</fullName>
    </submittedName>
</protein>
<organism evidence="1 2">
    <name type="scientific">Trueperella bernardiae</name>
    <dbReference type="NCBI Taxonomy" id="59561"/>
    <lineage>
        <taxon>Bacteria</taxon>
        <taxon>Bacillati</taxon>
        <taxon>Actinomycetota</taxon>
        <taxon>Actinomycetes</taxon>
        <taxon>Actinomycetales</taxon>
        <taxon>Actinomycetaceae</taxon>
        <taxon>Trueperella</taxon>
    </lineage>
</organism>
<dbReference type="STRING" id="59561.AQZ59_01755"/>
<name>A0A0W1KH43_9ACTO</name>
<dbReference type="AlphaFoldDB" id="A0A0W1KH43"/>
<keyword evidence="2" id="KW-1185">Reference proteome</keyword>
<proteinExistence type="predicted"/>